<name>E4KLT0_9LACT</name>
<comment type="caution">
    <text evidence="9">Lacks conserved residue(s) required for the propagation of feature annotation.</text>
</comment>
<dbReference type="PRINTS" id="PR00781">
    <property type="entry name" value="LIPOSIGPTASE"/>
</dbReference>
<dbReference type="GO" id="GO:0006508">
    <property type="term" value="P:proteolysis"/>
    <property type="evidence" value="ECO:0007669"/>
    <property type="project" value="UniProtKB-KW"/>
</dbReference>
<dbReference type="PANTHER" id="PTHR33695:SF1">
    <property type="entry name" value="LIPOPROTEIN SIGNAL PEPTIDASE"/>
    <property type="match status" value="1"/>
</dbReference>
<keyword evidence="8 9" id="KW-0472">Membrane</keyword>
<evidence type="ECO:0000313" key="13">
    <source>
        <dbReference type="Proteomes" id="UP000005990"/>
    </source>
</evidence>
<dbReference type="InterPro" id="IPR001872">
    <property type="entry name" value="Peptidase_A8"/>
</dbReference>
<dbReference type="STRING" id="908337.HMPREF9257_0912"/>
<dbReference type="eggNOG" id="COG0597">
    <property type="taxonomic scope" value="Bacteria"/>
</dbReference>
<evidence type="ECO:0000256" key="3">
    <source>
        <dbReference type="ARBA" id="ARBA00022670"/>
    </source>
</evidence>
<dbReference type="UniPathway" id="UPA00665"/>
<protein>
    <recommendedName>
        <fullName evidence="9">Lipoprotein signal peptidase</fullName>
        <ecNumber evidence="9">3.4.23.36</ecNumber>
    </recommendedName>
    <alternativeName>
        <fullName evidence="9">Prolipoprotein signal peptidase</fullName>
    </alternativeName>
    <alternativeName>
        <fullName evidence="9">Signal peptidase II</fullName>
        <shortName evidence="9">SPase II</shortName>
    </alternativeName>
</protein>
<dbReference type="PANTHER" id="PTHR33695">
    <property type="entry name" value="LIPOPROTEIN SIGNAL PEPTIDASE"/>
    <property type="match status" value="1"/>
</dbReference>
<evidence type="ECO:0000256" key="5">
    <source>
        <dbReference type="ARBA" id="ARBA00022750"/>
    </source>
</evidence>
<dbReference type="GO" id="GO:0004190">
    <property type="term" value="F:aspartic-type endopeptidase activity"/>
    <property type="evidence" value="ECO:0007669"/>
    <property type="project" value="UniProtKB-UniRule"/>
</dbReference>
<dbReference type="Pfam" id="PF01252">
    <property type="entry name" value="Peptidase_A8"/>
    <property type="match status" value="1"/>
</dbReference>
<dbReference type="EC" id="3.4.23.36" evidence="9"/>
<gene>
    <name evidence="9 12" type="primary">lspA</name>
    <name evidence="12" type="ORF">HMPREF9257_0912</name>
</gene>
<dbReference type="HAMAP" id="MF_00161">
    <property type="entry name" value="LspA"/>
    <property type="match status" value="1"/>
</dbReference>
<keyword evidence="3 9" id="KW-0645">Protease</keyword>
<proteinExistence type="inferred from homology"/>
<comment type="caution">
    <text evidence="12">The sequence shown here is derived from an EMBL/GenBank/DDBJ whole genome shotgun (WGS) entry which is preliminary data.</text>
</comment>
<evidence type="ECO:0000256" key="2">
    <source>
        <dbReference type="ARBA" id="ARBA00022475"/>
    </source>
</evidence>
<comment type="pathway">
    <text evidence="9">Protein modification; lipoprotein biosynthesis (signal peptide cleavage).</text>
</comment>
<keyword evidence="7 9" id="KW-1133">Transmembrane helix</keyword>
<evidence type="ECO:0000313" key="12">
    <source>
        <dbReference type="EMBL" id="EFR32131.1"/>
    </source>
</evidence>
<evidence type="ECO:0000256" key="10">
    <source>
        <dbReference type="RuleBase" id="RU000594"/>
    </source>
</evidence>
<evidence type="ECO:0000256" key="9">
    <source>
        <dbReference type="HAMAP-Rule" id="MF_00161"/>
    </source>
</evidence>
<keyword evidence="6 9" id="KW-0378">Hydrolase</keyword>
<dbReference type="Proteomes" id="UP000005990">
    <property type="component" value="Unassembled WGS sequence"/>
</dbReference>
<accession>E4KLT0</accession>
<feature type="active site" evidence="9">
    <location>
        <position position="128"/>
    </location>
</feature>
<dbReference type="GO" id="GO:0005886">
    <property type="term" value="C:plasma membrane"/>
    <property type="evidence" value="ECO:0007669"/>
    <property type="project" value="UniProtKB-SubCell"/>
</dbReference>
<reference evidence="12 13" key="1">
    <citation type="submission" date="2010-10" db="EMBL/GenBank/DDBJ databases">
        <authorList>
            <person name="Durkin A.S."/>
            <person name="Madupu R."/>
            <person name="Torralba M."/>
            <person name="Gillis M."/>
            <person name="Methe B."/>
            <person name="Sutton G."/>
            <person name="Nelson K.E."/>
        </authorList>
    </citation>
    <scope>NUCLEOTIDE SEQUENCE [LARGE SCALE GENOMIC DNA]</scope>
    <source>
        <strain evidence="12 13">ACS-139-V-Col8</strain>
    </source>
</reference>
<evidence type="ECO:0000256" key="6">
    <source>
        <dbReference type="ARBA" id="ARBA00022801"/>
    </source>
</evidence>
<evidence type="ECO:0000256" key="11">
    <source>
        <dbReference type="RuleBase" id="RU004181"/>
    </source>
</evidence>
<feature type="transmembrane region" description="Helical" evidence="9">
    <location>
        <begin position="122"/>
        <end position="144"/>
    </location>
</feature>
<comment type="catalytic activity">
    <reaction evidence="9 10">
        <text>Release of signal peptides from bacterial membrane prolipoproteins. Hydrolyzes -Xaa-Yaa-Zaa-|-(S,diacylglyceryl)Cys-, in which Xaa is hydrophobic (preferably Leu), and Yaa (Ala or Ser) and Zaa (Gly or Ala) have small, neutral side chains.</text>
        <dbReference type="EC" id="3.4.23.36"/>
    </reaction>
</comment>
<evidence type="ECO:0000256" key="7">
    <source>
        <dbReference type="ARBA" id="ARBA00022989"/>
    </source>
</evidence>
<comment type="similarity">
    <text evidence="1 9 11">Belongs to the peptidase A8 family.</text>
</comment>
<dbReference type="AlphaFoldDB" id="E4KLT0"/>
<keyword evidence="13" id="KW-1185">Reference proteome</keyword>
<sequence length="152" mass="17547">MIISFFTLFIIIIIDQIFKAWIVAHLSLGQSMSFLPGIMDFYYVQNKGAGWSLFQGQMTFFMFATLLVCIYFIYLTYKHRKGPWYLRISYGLLLGGAIGNLIDRLRLGYVVDMFRTLFIEFPIFNIADAALTLAVISLLIIQLFSKEELDVL</sequence>
<dbReference type="OrthoDB" id="9810259at2"/>
<keyword evidence="4 9" id="KW-0812">Transmembrane</keyword>
<feature type="transmembrane region" description="Helical" evidence="9">
    <location>
        <begin position="84"/>
        <end position="102"/>
    </location>
</feature>
<evidence type="ECO:0000256" key="8">
    <source>
        <dbReference type="ARBA" id="ARBA00023136"/>
    </source>
</evidence>
<comment type="function">
    <text evidence="9 10">This protein specifically catalyzes the removal of signal peptides from prolipoproteins.</text>
</comment>
<organism evidence="12 13">
    <name type="scientific">Eremococcus coleocola ACS-139-V-Col8</name>
    <dbReference type="NCBI Taxonomy" id="908337"/>
    <lineage>
        <taxon>Bacteria</taxon>
        <taxon>Bacillati</taxon>
        <taxon>Bacillota</taxon>
        <taxon>Bacilli</taxon>
        <taxon>Lactobacillales</taxon>
        <taxon>Aerococcaceae</taxon>
        <taxon>Eremococcus</taxon>
    </lineage>
</organism>
<dbReference type="RefSeq" id="WP_006417610.1">
    <property type="nucleotide sequence ID" value="NZ_AENN01000001.1"/>
</dbReference>
<evidence type="ECO:0000256" key="4">
    <source>
        <dbReference type="ARBA" id="ARBA00022692"/>
    </source>
</evidence>
<keyword evidence="2 9" id="KW-1003">Cell membrane</keyword>
<evidence type="ECO:0000256" key="1">
    <source>
        <dbReference type="ARBA" id="ARBA00006139"/>
    </source>
</evidence>
<dbReference type="EMBL" id="AENN01000001">
    <property type="protein sequence ID" value="EFR32131.1"/>
    <property type="molecule type" value="Genomic_DNA"/>
</dbReference>
<feature type="transmembrane region" description="Helical" evidence="9">
    <location>
        <begin position="58"/>
        <end position="77"/>
    </location>
</feature>
<keyword evidence="5 9" id="KW-0064">Aspartyl protease</keyword>
<dbReference type="NCBIfam" id="TIGR00077">
    <property type="entry name" value="lspA"/>
    <property type="match status" value="1"/>
</dbReference>
<comment type="subcellular location">
    <subcellularLocation>
        <location evidence="9">Cell membrane</location>
        <topology evidence="9">Multi-pass membrane protein</topology>
    </subcellularLocation>
</comment>
<dbReference type="PROSITE" id="PS00855">
    <property type="entry name" value="SPASE_II"/>
    <property type="match status" value="1"/>
</dbReference>
<feature type="active site" evidence="9">
    <location>
        <position position="112"/>
    </location>
</feature>